<dbReference type="PANTHER" id="PTHR15910:SF1">
    <property type="entry name" value="ARCHAEMETZINCIN-2"/>
    <property type="match status" value="1"/>
</dbReference>
<dbReference type="Pfam" id="PF07998">
    <property type="entry name" value="Peptidase_M54"/>
    <property type="match status" value="1"/>
</dbReference>
<keyword evidence="3" id="KW-0479">Metal-binding</keyword>
<name>A0A177E540_9BACT</name>
<protein>
    <recommendedName>
        <fullName evidence="9">Peptidase zinc-dependent</fullName>
    </recommendedName>
</protein>
<evidence type="ECO:0000256" key="4">
    <source>
        <dbReference type="ARBA" id="ARBA00022801"/>
    </source>
</evidence>
<evidence type="ECO:0000256" key="2">
    <source>
        <dbReference type="ARBA" id="ARBA00022670"/>
    </source>
</evidence>
<dbReference type="GO" id="GO:0008270">
    <property type="term" value="F:zinc ion binding"/>
    <property type="evidence" value="ECO:0007669"/>
    <property type="project" value="InterPro"/>
</dbReference>
<dbReference type="EMBL" id="LSFI01000060">
    <property type="protein sequence ID" value="OAG26826.1"/>
    <property type="molecule type" value="Genomic_DNA"/>
</dbReference>
<dbReference type="AlphaFoldDB" id="A0A177E540"/>
<proteinExistence type="predicted"/>
<dbReference type="PIRSF" id="PIRSF005785">
    <property type="entry name" value="Zn-prot_arch"/>
    <property type="match status" value="1"/>
</dbReference>
<keyword evidence="8" id="KW-1185">Reference proteome</keyword>
<evidence type="ECO:0000313" key="8">
    <source>
        <dbReference type="Proteomes" id="UP000076964"/>
    </source>
</evidence>
<dbReference type="RefSeq" id="WP_068543654.1">
    <property type="nucleotide sequence ID" value="NZ_LSFI01000060.1"/>
</dbReference>
<keyword evidence="4" id="KW-0378">Hydrolase</keyword>
<keyword evidence="6" id="KW-0482">Metalloprotease</keyword>
<comment type="cofactor">
    <cofactor evidence="1">
        <name>Zn(2+)</name>
        <dbReference type="ChEBI" id="CHEBI:29105"/>
    </cofactor>
</comment>
<dbReference type="Proteomes" id="UP000076964">
    <property type="component" value="Unassembled WGS sequence"/>
</dbReference>
<dbReference type="InterPro" id="IPR024079">
    <property type="entry name" value="MetalloPept_cat_dom_sf"/>
</dbReference>
<dbReference type="PANTHER" id="PTHR15910">
    <property type="entry name" value="ARCHAEMETZINCIN"/>
    <property type="match status" value="1"/>
</dbReference>
<dbReference type="Gene3D" id="3.40.390.10">
    <property type="entry name" value="Collagenase (Catalytic Domain)"/>
    <property type="match status" value="1"/>
</dbReference>
<keyword evidence="5" id="KW-0862">Zinc</keyword>
<dbReference type="GO" id="GO:0006508">
    <property type="term" value="P:proteolysis"/>
    <property type="evidence" value="ECO:0007669"/>
    <property type="project" value="UniProtKB-KW"/>
</dbReference>
<evidence type="ECO:0008006" key="9">
    <source>
        <dbReference type="Google" id="ProtNLM"/>
    </source>
</evidence>
<evidence type="ECO:0000256" key="1">
    <source>
        <dbReference type="ARBA" id="ARBA00001947"/>
    </source>
</evidence>
<evidence type="ECO:0000313" key="7">
    <source>
        <dbReference type="EMBL" id="OAG26826.1"/>
    </source>
</evidence>
<dbReference type="InterPro" id="IPR012091">
    <property type="entry name" value="Pept_M54_archaemetzncn_arc/bac"/>
</dbReference>
<dbReference type="STRING" id="1795632.TH606_10205"/>
<dbReference type="GO" id="GO:0008237">
    <property type="term" value="F:metallopeptidase activity"/>
    <property type="evidence" value="ECO:0007669"/>
    <property type="project" value="UniProtKB-KW"/>
</dbReference>
<comment type="caution">
    <text evidence="7">The sequence shown here is derived from an EMBL/GenBank/DDBJ whole genome shotgun (WGS) entry which is preliminary data.</text>
</comment>
<dbReference type="SUPFAM" id="SSF55486">
    <property type="entry name" value="Metalloproteases ('zincins'), catalytic domain"/>
    <property type="match status" value="1"/>
</dbReference>
<dbReference type="CDD" id="cd11375">
    <property type="entry name" value="Peptidase_M54"/>
    <property type="match status" value="1"/>
</dbReference>
<dbReference type="InterPro" id="IPR012962">
    <property type="entry name" value="Pept_M54_archaemetzincn"/>
</dbReference>
<gene>
    <name evidence="7" type="ORF">TH606_10205</name>
</gene>
<evidence type="ECO:0000256" key="6">
    <source>
        <dbReference type="ARBA" id="ARBA00023049"/>
    </source>
</evidence>
<evidence type="ECO:0000256" key="3">
    <source>
        <dbReference type="ARBA" id="ARBA00022723"/>
    </source>
</evidence>
<evidence type="ECO:0000256" key="5">
    <source>
        <dbReference type="ARBA" id="ARBA00022833"/>
    </source>
</evidence>
<reference evidence="7 8" key="1">
    <citation type="submission" date="2016-02" db="EMBL/GenBank/DDBJ databases">
        <title>Draft genome sequence of Thermodesulfatator sp. S606.</title>
        <authorList>
            <person name="Lai Q."/>
            <person name="Cao J."/>
            <person name="Dupont S."/>
            <person name="Shao Z."/>
            <person name="Jebbar M."/>
            <person name="Alain K."/>
        </authorList>
    </citation>
    <scope>NUCLEOTIDE SEQUENCE [LARGE SCALE GENOMIC DNA]</scope>
    <source>
        <strain evidence="7 8">S606</strain>
    </source>
</reference>
<sequence length="186" mass="21527">MKRPLMLLVPLGKVSGPWLEELIKEIAENFQTQVELTRPLPYPPSAFCFRRRRFFAHLIIDFLREKAGPVDFVVGLADAELYNVHHNSIISESHFQARAAVISVNKLRDFLFGERPEELFRKRVYKEILRSFGHMLGLGHCRNPRCVMYPSLTLMETDLKGNSFCPECSLKLRLRFGEIPLLRKAA</sequence>
<keyword evidence="2" id="KW-0645">Protease</keyword>
<organism evidence="7 8">
    <name type="scientific">Thermodesulfatator autotrophicus</name>
    <dbReference type="NCBI Taxonomy" id="1795632"/>
    <lineage>
        <taxon>Bacteria</taxon>
        <taxon>Pseudomonadati</taxon>
        <taxon>Thermodesulfobacteriota</taxon>
        <taxon>Thermodesulfobacteria</taxon>
        <taxon>Thermodesulfobacteriales</taxon>
        <taxon>Thermodesulfatatoraceae</taxon>
        <taxon>Thermodesulfatator</taxon>
    </lineage>
</organism>
<accession>A0A177E540</accession>
<dbReference type="OrthoDB" id="9784246at2"/>